<dbReference type="AlphaFoldDB" id="A0A177NA58"/>
<dbReference type="PANTHER" id="PTHR47313">
    <property type="entry name" value="RIBOSOMAL RNA LARGE SUBUNIT METHYLTRANSFERASE K/L"/>
    <property type="match status" value="1"/>
</dbReference>
<dbReference type="InterPro" id="IPR000241">
    <property type="entry name" value="RlmKL-like_Mtase"/>
</dbReference>
<sequence>MSLHSLYATAPKALEGILANEIHALGGQNVKEKLAGVAFDGDLALAYRVCLWSRVANRVFLPLSSFEVKSQQDLYDGVKRINWFEHIQPDASLAVSFNAKNSQAINNTHFGAQKVKDAIVDQMRAKFNKRPSVDTDRPSLRVNVYLHNDLAQLSLDLSGESLHKRGFRDVSIAAPIKENLAAAILLRAGWPKIAEQGGSLLDPMCGSGTMLLEGALIAADIAPGLQRDYFGFLGWKKHDAGLWQSLLDEARQRREAGINKMPTIVGFDQDRRTVATAVQHVENAGLSGKIHIEKRDIGDAAAAESWPKGLIACNPPYGERLGDEAETAALYRRFGEVLKQRFAGWQAAMIISDPELGFRLGIRSQKPITLFNGALECKLLRFNIEEKAFFEPKAKSQQERAESIWRRAQVEQVDPQAEMFGNRLRKNLKKLAKWAKQNRVSCYRMYDADLPEYAVAVDVYQGEQLWVNVQEYESPKTIDPAKANQRLAGAMAEIPKVLEIPANQVFLKIRRKQKATDQYEKLGEQGHFHVVEEGGCQLWVNFEDYLDTGLFLDHRPMRLRIQQEARGKRFLNLFAYTGSATVHAAVGGAAASVTVDMSNTYLDWAKRNFELNGIRGDHKLVRADCPKWLAEQAELKSKPQFDLIFLDPPTFSNSKKMDDAFDIQSDHVILLKNASALLAPGGVLYFSTNFRRFKLDREALAGLSFEDISAATIPEDFARDQKIHYCWRITR</sequence>
<comment type="caution">
    <text evidence="9">The sequence shown here is derived from an EMBL/GenBank/DDBJ whole genome shotgun (WGS) entry which is preliminary data.</text>
</comment>
<comment type="catalytic activity">
    <reaction evidence="6">
        <text>guanosine(2069) in 23S rRNA + S-adenosyl-L-methionine = N(2)-methylguanosine(2069) in 23S rRNA + S-adenosyl-L-homocysteine + H(+)</text>
        <dbReference type="Rhea" id="RHEA:43772"/>
        <dbReference type="Rhea" id="RHEA-COMP:10688"/>
        <dbReference type="Rhea" id="RHEA-COMP:10689"/>
        <dbReference type="ChEBI" id="CHEBI:15378"/>
        <dbReference type="ChEBI" id="CHEBI:57856"/>
        <dbReference type="ChEBI" id="CHEBI:59789"/>
        <dbReference type="ChEBI" id="CHEBI:74269"/>
        <dbReference type="ChEBI" id="CHEBI:74481"/>
        <dbReference type="EC" id="2.1.1.264"/>
    </reaction>
</comment>
<dbReference type="Pfam" id="PF22020">
    <property type="entry name" value="RlmL_1st"/>
    <property type="match status" value="1"/>
</dbReference>
<feature type="domain" description="THUMP" evidence="8">
    <location>
        <begin position="45"/>
        <end position="157"/>
    </location>
</feature>
<dbReference type="STRING" id="702114.A1355_12345"/>
<evidence type="ECO:0000313" key="9">
    <source>
        <dbReference type="EMBL" id="OAI14741.1"/>
    </source>
</evidence>
<reference evidence="10" key="1">
    <citation type="submission" date="2016-03" db="EMBL/GenBank/DDBJ databases">
        <authorList>
            <person name="Heylen K."/>
            <person name="De Vos P."/>
            <person name="Vekeman B."/>
        </authorList>
    </citation>
    <scope>NUCLEOTIDE SEQUENCE [LARGE SCALE GENOMIC DNA]</scope>
    <source>
        <strain evidence="10">R-45383</strain>
    </source>
</reference>
<dbReference type="SMART" id="SM00981">
    <property type="entry name" value="THUMP"/>
    <property type="match status" value="1"/>
</dbReference>
<evidence type="ECO:0000256" key="5">
    <source>
        <dbReference type="ARBA" id="ARBA00022691"/>
    </source>
</evidence>
<dbReference type="PROSITE" id="PS00092">
    <property type="entry name" value="N6_MTASE"/>
    <property type="match status" value="1"/>
</dbReference>
<dbReference type="OrthoDB" id="9809404at2"/>
<dbReference type="EMBL" id="LUUK01000197">
    <property type="protein sequence ID" value="OAI14741.1"/>
    <property type="molecule type" value="Genomic_DNA"/>
</dbReference>
<evidence type="ECO:0000256" key="3">
    <source>
        <dbReference type="ARBA" id="ARBA00022603"/>
    </source>
</evidence>
<keyword evidence="5 6" id="KW-0949">S-adenosyl-L-methionine</keyword>
<dbReference type="GO" id="GO:0052915">
    <property type="term" value="F:23S rRNA (guanine(2445)-N(2))-methyltransferase activity"/>
    <property type="evidence" value="ECO:0007669"/>
    <property type="project" value="UniProtKB-UniRule"/>
</dbReference>
<dbReference type="InterPro" id="IPR017244">
    <property type="entry name" value="23SrRNA_methyltr_KL"/>
</dbReference>
<evidence type="ECO:0000313" key="10">
    <source>
        <dbReference type="Proteomes" id="UP000077628"/>
    </source>
</evidence>
<dbReference type="NCBIfam" id="NF008748">
    <property type="entry name" value="PRK11783.1"/>
    <property type="match status" value="1"/>
</dbReference>
<dbReference type="Pfam" id="PF02926">
    <property type="entry name" value="THUMP"/>
    <property type="match status" value="1"/>
</dbReference>
<dbReference type="GO" id="GO:0070043">
    <property type="term" value="F:rRNA (guanine-N7-)-methyltransferase activity"/>
    <property type="evidence" value="ECO:0007669"/>
    <property type="project" value="UniProtKB-UniRule"/>
</dbReference>
<evidence type="ECO:0000259" key="8">
    <source>
        <dbReference type="PROSITE" id="PS51165"/>
    </source>
</evidence>
<dbReference type="SUPFAM" id="SSF53335">
    <property type="entry name" value="S-adenosyl-L-methionine-dependent methyltransferases"/>
    <property type="match status" value="2"/>
</dbReference>
<dbReference type="PROSITE" id="PS01261">
    <property type="entry name" value="UPF0020"/>
    <property type="match status" value="1"/>
</dbReference>
<dbReference type="Pfam" id="PF10672">
    <property type="entry name" value="Methyltrans_SAM"/>
    <property type="match status" value="1"/>
</dbReference>
<evidence type="ECO:0000256" key="4">
    <source>
        <dbReference type="ARBA" id="ARBA00022679"/>
    </source>
</evidence>
<proteinExistence type="inferred from homology"/>
<comment type="catalytic activity">
    <reaction evidence="6">
        <text>guanosine(2445) in 23S rRNA + S-adenosyl-L-methionine = N(2)-methylguanosine(2445) in 23S rRNA + S-adenosyl-L-homocysteine + H(+)</text>
        <dbReference type="Rhea" id="RHEA:42740"/>
        <dbReference type="Rhea" id="RHEA-COMP:10215"/>
        <dbReference type="Rhea" id="RHEA-COMP:10216"/>
        <dbReference type="ChEBI" id="CHEBI:15378"/>
        <dbReference type="ChEBI" id="CHEBI:57856"/>
        <dbReference type="ChEBI" id="CHEBI:59789"/>
        <dbReference type="ChEBI" id="CHEBI:74269"/>
        <dbReference type="ChEBI" id="CHEBI:74481"/>
        <dbReference type="EC" id="2.1.1.173"/>
    </reaction>
</comment>
<dbReference type="Gene3D" id="3.30.2130.30">
    <property type="match status" value="1"/>
</dbReference>
<dbReference type="CDD" id="cd11715">
    <property type="entry name" value="THUMP_AdoMetMT"/>
    <property type="match status" value="1"/>
</dbReference>
<keyword evidence="7" id="KW-0694">RNA-binding</keyword>
<dbReference type="PROSITE" id="PS51165">
    <property type="entry name" value="THUMP"/>
    <property type="match status" value="1"/>
</dbReference>
<dbReference type="PIRSF" id="PIRSF037618">
    <property type="entry name" value="RNA_Mtase_bacteria_prd"/>
    <property type="match status" value="1"/>
</dbReference>
<keyword evidence="10" id="KW-1185">Reference proteome</keyword>
<dbReference type="InterPro" id="IPR054170">
    <property type="entry name" value="RlmL_1st"/>
</dbReference>
<dbReference type="GO" id="GO:0003723">
    <property type="term" value="F:RNA binding"/>
    <property type="evidence" value="ECO:0007669"/>
    <property type="project" value="UniProtKB-UniRule"/>
</dbReference>
<dbReference type="EC" id="2.1.1.264" evidence="6"/>
<dbReference type="EC" id="2.1.1.173" evidence="6"/>
<evidence type="ECO:0000256" key="2">
    <source>
        <dbReference type="ARBA" id="ARBA00022552"/>
    </source>
</evidence>
<comment type="subcellular location">
    <subcellularLocation>
        <location evidence="6">Cytoplasm</location>
    </subcellularLocation>
</comment>
<dbReference type="InterPro" id="IPR002052">
    <property type="entry name" value="DNA_methylase_N6_adenine_CS"/>
</dbReference>
<dbReference type="GO" id="GO:0005737">
    <property type="term" value="C:cytoplasm"/>
    <property type="evidence" value="ECO:0007669"/>
    <property type="project" value="UniProtKB-SubCell"/>
</dbReference>
<dbReference type="InterPro" id="IPR053943">
    <property type="entry name" value="RlmKL-like_Mtase_CS"/>
</dbReference>
<dbReference type="PANTHER" id="PTHR47313:SF1">
    <property type="entry name" value="RIBOSOMAL RNA LARGE SUBUNIT METHYLTRANSFERASE K_L"/>
    <property type="match status" value="1"/>
</dbReference>
<dbReference type="Gene3D" id="3.40.50.150">
    <property type="entry name" value="Vaccinia Virus protein VP39"/>
    <property type="match status" value="2"/>
</dbReference>
<dbReference type="Proteomes" id="UP000077628">
    <property type="component" value="Unassembled WGS sequence"/>
</dbReference>
<gene>
    <name evidence="6" type="primary">rlmL</name>
    <name evidence="9" type="ORF">A1355_12345</name>
</gene>
<dbReference type="CDD" id="cd02440">
    <property type="entry name" value="AdoMet_MTases"/>
    <property type="match status" value="1"/>
</dbReference>
<dbReference type="Pfam" id="PF01170">
    <property type="entry name" value="UPF0020"/>
    <property type="match status" value="1"/>
</dbReference>
<dbReference type="Gene3D" id="3.30.750.80">
    <property type="entry name" value="RNA methyltransferase domain (HRMD) like"/>
    <property type="match status" value="1"/>
</dbReference>
<dbReference type="InterPro" id="IPR029063">
    <property type="entry name" value="SAM-dependent_MTases_sf"/>
</dbReference>
<organism evidence="9 10">
    <name type="scientific">Methylomonas koyamae</name>
    <dbReference type="NCBI Taxonomy" id="702114"/>
    <lineage>
        <taxon>Bacteria</taxon>
        <taxon>Pseudomonadati</taxon>
        <taxon>Pseudomonadota</taxon>
        <taxon>Gammaproteobacteria</taxon>
        <taxon>Methylococcales</taxon>
        <taxon>Methylococcaceae</taxon>
        <taxon>Methylomonas</taxon>
    </lineage>
</organism>
<keyword evidence="2 6" id="KW-0698">rRNA processing</keyword>
<evidence type="ECO:0000256" key="1">
    <source>
        <dbReference type="ARBA" id="ARBA00022490"/>
    </source>
</evidence>
<keyword evidence="4 6" id="KW-0808">Transferase</keyword>
<dbReference type="HAMAP" id="MF_01858">
    <property type="entry name" value="23SrRNA_methyltr_KL"/>
    <property type="match status" value="1"/>
</dbReference>
<evidence type="ECO:0000256" key="6">
    <source>
        <dbReference type="HAMAP-Rule" id="MF_01858"/>
    </source>
</evidence>
<dbReference type="InterPro" id="IPR004114">
    <property type="entry name" value="THUMP_dom"/>
</dbReference>
<keyword evidence="3 6" id="KW-0489">Methyltransferase</keyword>
<accession>A0A177NA58</accession>
<protein>
    <recommendedName>
        <fullName evidence="6">Ribosomal RNA large subunit methyltransferase K/L</fullName>
    </recommendedName>
    <domain>
        <recommendedName>
            <fullName evidence="6">23S rRNA m2G2445 methyltransferase</fullName>
            <ecNumber evidence="6">2.1.1.173</ecNumber>
        </recommendedName>
        <alternativeName>
            <fullName evidence="6">rRNA (guanine-N(2)-)-methyltransferase RlmL</fullName>
        </alternativeName>
    </domain>
    <domain>
        <recommendedName>
            <fullName evidence="6">23S rRNA m7G2069 methyltransferase</fullName>
            <ecNumber evidence="6">2.1.1.264</ecNumber>
        </recommendedName>
        <alternativeName>
            <fullName evidence="6">rRNA (guanine-N(7)-)-methyltransferase RlmK</fullName>
        </alternativeName>
    </domain>
</protein>
<dbReference type="InterPro" id="IPR019614">
    <property type="entry name" value="SAM-dep_methyl-trfase"/>
</dbReference>
<evidence type="ECO:0000256" key="7">
    <source>
        <dbReference type="PROSITE-ProRule" id="PRU00529"/>
    </source>
</evidence>
<comment type="similarity">
    <text evidence="6">Belongs to the methyltransferase superfamily. RlmKL family.</text>
</comment>
<keyword evidence="1 6" id="KW-0963">Cytoplasm</keyword>
<dbReference type="RefSeq" id="WP_064030955.1">
    <property type="nucleotide sequence ID" value="NZ_LUUK01000197.1"/>
</dbReference>
<comment type="function">
    <text evidence="6">Specifically methylates the guanine in position 2445 (m2G2445) and the guanine in position 2069 (m7G2069) of 23S rRNA.</text>
</comment>
<name>A0A177NA58_9GAMM</name>